<reference evidence="3" key="1">
    <citation type="submission" date="2016-10" db="EMBL/GenBank/DDBJ databases">
        <authorList>
            <person name="Varghese N."/>
            <person name="Submissions S."/>
        </authorList>
    </citation>
    <scope>NUCLEOTIDE SEQUENCE [LARGE SCALE GENOMIC DNA]</scope>
    <source>
        <strain evidence="3">DSM 19110</strain>
    </source>
</reference>
<name>A0A1H0JRN1_9SPHI</name>
<proteinExistence type="predicted"/>
<dbReference type="SMART" id="SM00671">
    <property type="entry name" value="SEL1"/>
    <property type="match status" value="5"/>
</dbReference>
<keyword evidence="1" id="KW-0802">TPR repeat</keyword>
<dbReference type="RefSeq" id="WP_074612601.1">
    <property type="nucleotide sequence ID" value="NZ_FNGY01000015.1"/>
</dbReference>
<dbReference type="PANTHER" id="PTHR11102">
    <property type="entry name" value="SEL-1-LIKE PROTEIN"/>
    <property type="match status" value="1"/>
</dbReference>
<dbReference type="AlphaFoldDB" id="A0A1H0JRN1"/>
<protein>
    <submittedName>
        <fullName evidence="2">Uncharacterized protein</fullName>
    </submittedName>
</protein>
<evidence type="ECO:0000313" key="3">
    <source>
        <dbReference type="Proteomes" id="UP000183200"/>
    </source>
</evidence>
<dbReference type="Proteomes" id="UP000183200">
    <property type="component" value="Unassembled WGS sequence"/>
</dbReference>
<dbReference type="PROSITE" id="PS50005">
    <property type="entry name" value="TPR"/>
    <property type="match status" value="1"/>
</dbReference>
<accession>A0A1H0JRN1</accession>
<dbReference type="Gene3D" id="1.25.40.10">
    <property type="entry name" value="Tetratricopeptide repeat domain"/>
    <property type="match status" value="1"/>
</dbReference>
<organism evidence="2 3">
    <name type="scientific">Pedobacter steynii</name>
    <dbReference type="NCBI Taxonomy" id="430522"/>
    <lineage>
        <taxon>Bacteria</taxon>
        <taxon>Pseudomonadati</taxon>
        <taxon>Bacteroidota</taxon>
        <taxon>Sphingobacteriia</taxon>
        <taxon>Sphingobacteriales</taxon>
        <taxon>Sphingobacteriaceae</taxon>
        <taxon>Pedobacter</taxon>
    </lineage>
</organism>
<gene>
    <name evidence="2" type="ORF">SAMN05421820_11550</name>
</gene>
<dbReference type="OrthoDB" id="5464673at2"/>
<dbReference type="EMBL" id="FNGY01000015">
    <property type="protein sequence ID" value="SDO46200.1"/>
    <property type="molecule type" value="Genomic_DNA"/>
</dbReference>
<keyword evidence="3" id="KW-1185">Reference proteome</keyword>
<dbReference type="SMART" id="SM00028">
    <property type="entry name" value="TPR"/>
    <property type="match status" value="1"/>
</dbReference>
<evidence type="ECO:0000313" key="2">
    <source>
        <dbReference type="EMBL" id="SDO46200.1"/>
    </source>
</evidence>
<dbReference type="PANTHER" id="PTHR11102:SF160">
    <property type="entry name" value="ERAD-ASSOCIATED E3 UBIQUITIN-PROTEIN LIGASE COMPONENT HRD3"/>
    <property type="match status" value="1"/>
</dbReference>
<dbReference type="InterPro" id="IPR019734">
    <property type="entry name" value="TPR_rpt"/>
</dbReference>
<dbReference type="InterPro" id="IPR006597">
    <property type="entry name" value="Sel1-like"/>
</dbReference>
<feature type="repeat" description="TPR" evidence="1">
    <location>
        <begin position="101"/>
        <end position="134"/>
    </location>
</feature>
<sequence>MTTKINTNEDWNHILELAESDNNMAQYEVAVIYDSGLVIKGVEIVEESQSEAFKWYYKAYQNGNIDVITRIADFFSEGIHCEQNLELAIELYQKEIDKGNGLAANNLATVYRDLKDYKKAFEFYKIARDLDNSDSLPLALCYYFGIGTEKNLATSFEILLKISEDKSKSGNHQYAIDEANYFLGRIYLDGEIVEKSIVKALAFLKIANADNDHRSAQELLNIVGGND</sequence>
<dbReference type="SUPFAM" id="SSF81901">
    <property type="entry name" value="HCP-like"/>
    <property type="match status" value="1"/>
</dbReference>
<dbReference type="Pfam" id="PF08238">
    <property type="entry name" value="Sel1"/>
    <property type="match status" value="5"/>
</dbReference>
<dbReference type="InterPro" id="IPR050767">
    <property type="entry name" value="Sel1_AlgK"/>
</dbReference>
<evidence type="ECO:0000256" key="1">
    <source>
        <dbReference type="PROSITE-ProRule" id="PRU00339"/>
    </source>
</evidence>
<dbReference type="InterPro" id="IPR011990">
    <property type="entry name" value="TPR-like_helical_dom_sf"/>
</dbReference>